<reference evidence="2 3" key="1">
    <citation type="submission" date="2024-10" db="EMBL/GenBank/DDBJ databases">
        <title>The Natural Products Discovery Center: Release of the First 8490 Sequenced Strains for Exploring Actinobacteria Biosynthetic Diversity.</title>
        <authorList>
            <person name="Kalkreuter E."/>
            <person name="Kautsar S.A."/>
            <person name="Yang D."/>
            <person name="Bader C.D."/>
            <person name="Teijaro C.N."/>
            <person name="Fluegel L."/>
            <person name="Davis C.M."/>
            <person name="Simpson J.R."/>
            <person name="Lauterbach L."/>
            <person name="Steele A.D."/>
            <person name="Gui C."/>
            <person name="Meng S."/>
            <person name="Li G."/>
            <person name="Viehrig K."/>
            <person name="Ye F."/>
            <person name="Su P."/>
            <person name="Kiefer A.F."/>
            <person name="Nichols A."/>
            <person name="Cepeda A.J."/>
            <person name="Yan W."/>
            <person name="Fan B."/>
            <person name="Jiang Y."/>
            <person name="Adhikari A."/>
            <person name="Zheng C.-J."/>
            <person name="Schuster L."/>
            <person name="Cowan T.M."/>
            <person name="Smanski M.J."/>
            <person name="Chevrette M.G."/>
            <person name="De Carvalho L.P.S."/>
            <person name="Shen B."/>
        </authorList>
    </citation>
    <scope>NUCLEOTIDE SEQUENCE [LARGE SCALE GENOMIC DNA]</scope>
    <source>
        <strain evidence="2 3">NPDC051599</strain>
    </source>
</reference>
<evidence type="ECO:0000313" key="2">
    <source>
        <dbReference type="EMBL" id="MFI5680064.1"/>
    </source>
</evidence>
<dbReference type="PANTHER" id="PTHR35010:SF2">
    <property type="entry name" value="BLL4672 PROTEIN"/>
    <property type="match status" value="1"/>
</dbReference>
<organism evidence="2 3">
    <name type="scientific">Streptomyces cellulosae</name>
    <dbReference type="NCBI Taxonomy" id="1968"/>
    <lineage>
        <taxon>Bacteria</taxon>
        <taxon>Bacillati</taxon>
        <taxon>Actinomycetota</taxon>
        <taxon>Actinomycetes</taxon>
        <taxon>Kitasatosporales</taxon>
        <taxon>Streptomycetaceae</taxon>
        <taxon>Streptomyces</taxon>
    </lineage>
</organism>
<dbReference type="Proteomes" id="UP001612415">
    <property type="component" value="Unassembled WGS sequence"/>
</dbReference>
<dbReference type="PANTHER" id="PTHR35010">
    <property type="entry name" value="BLL4672 PROTEIN-RELATED"/>
    <property type="match status" value="1"/>
</dbReference>
<dbReference type="CDD" id="cd00093">
    <property type="entry name" value="HTH_XRE"/>
    <property type="match status" value="1"/>
</dbReference>
<accession>A0ABW7YCD2</accession>
<sequence>MSSPTDLREFLRIRRSRLAPEDIGLSTDGGIRRVAGLRREEVAQAAAISVDYYTRMEQGRVSAVSAEILDSLARALRLDDEETRHLHRIAGTTPHSWHRQSADRHQKQTVRPTLRNMLDSLIGHPALVMGRAMSVLAWNRAAAALLGDFGDLRPADRNIAKMTFLDRNSRDLYANWKEHARENAACLRLEAARYPEDPLLTSVIGELAVKSPEFRSLWADHRVRDKTSGAKGFHHPIVGDLRLFHETLRLVDDPRQTLVVYSAASGSSSADALRLLLDWTSDSQHDAVSS</sequence>
<gene>
    <name evidence="2" type="ORF">ACIA8P_36515</name>
</gene>
<dbReference type="Pfam" id="PF13560">
    <property type="entry name" value="HTH_31"/>
    <property type="match status" value="1"/>
</dbReference>
<dbReference type="Pfam" id="PF17765">
    <property type="entry name" value="MLTR_LBD"/>
    <property type="match status" value="1"/>
</dbReference>
<dbReference type="InterPro" id="IPR041413">
    <property type="entry name" value="MLTR_LBD"/>
</dbReference>
<keyword evidence="3" id="KW-1185">Reference proteome</keyword>
<protein>
    <submittedName>
        <fullName evidence="2">Helix-turn-helix transcriptional regulator</fullName>
    </submittedName>
</protein>
<dbReference type="Gene3D" id="1.10.260.40">
    <property type="entry name" value="lambda repressor-like DNA-binding domains"/>
    <property type="match status" value="1"/>
</dbReference>
<dbReference type="EMBL" id="JBITDC010000018">
    <property type="protein sequence ID" value="MFI5680064.1"/>
    <property type="molecule type" value="Genomic_DNA"/>
</dbReference>
<proteinExistence type="predicted"/>
<dbReference type="RefSeq" id="WP_398660516.1">
    <property type="nucleotide sequence ID" value="NZ_JBITDC010000018.1"/>
</dbReference>
<dbReference type="SUPFAM" id="SSF47413">
    <property type="entry name" value="lambda repressor-like DNA-binding domains"/>
    <property type="match status" value="1"/>
</dbReference>
<dbReference type="SMART" id="SM00530">
    <property type="entry name" value="HTH_XRE"/>
    <property type="match status" value="1"/>
</dbReference>
<comment type="caution">
    <text evidence="2">The sequence shown here is derived from an EMBL/GenBank/DDBJ whole genome shotgun (WGS) entry which is preliminary data.</text>
</comment>
<dbReference type="Gene3D" id="3.30.450.180">
    <property type="match status" value="1"/>
</dbReference>
<dbReference type="InterPro" id="IPR001387">
    <property type="entry name" value="Cro/C1-type_HTH"/>
</dbReference>
<evidence type="ECO:0000259" key="1">
    <source>
        <dbReference type="PROSITE" id="PS50943"/>
    </source>
</evidence>
<dbReference type="PROSITE" id="PS50943">
    <property type="entry name" value="HTH_CROC1"/>
    <property type="match status" value="1"/>
</dbReference>
<name>A0ABW7YCD2_STRCE</name>
<feature type="domain" description="HTH cro/C1-type" evidence="1">
    <location>
        <begin position="31"/>
        <end position="83"/>
    </location>
</feature>
<dbReference type="InterPro" id="IPR010982">
    <property type="entry name" value="Lambda_DNA-bd_dom_sf"/>
</dbReference>
<evidence type="ECO:0000313" key="3">
    <source>
        <dbReference type="Proteomes" id="UP001612415"/>
    </source>
</evidence>